<dbReference type="Proteomes" id="UP001143910">
    <property type="component" value="Unassembled WGS sequence"/>
</dbReference>
<evidence type="ECO:0000313" key="1">
    <source>
        <dbReference type="EMBL" id="KAJ2975675.1"/>
    </source>
</evidence>
<dbReference type="EMBL" id="JANJQO010000678">
    <property type="protein sequence ID" value="KAJ2975675.1"/>
    <property type="molecule type" value="Genomic_DNA"/>
</dbReference>
<organism evidence="1 2">
    <name type="scientific">Zarea fungicola</name>
    <dbReference type="NCBI Taxonomy" id="93591"/>
    <lineage>
        <taxon>Eukaryota</taxon>
        <taxon>Fungi</taxon>
        <taxon>Dikarya</taxon>
        <taxon>Ascomycota</taxon>
        <taxon>Pezizomycotina</taxon>
        <taxon>Sordariomycetes</taxon>
        <taxon>Hypocreomycetidae</taxon>
        <taxon>Hypocreales</taxon>
        <taxon>Cordycipitaceae</taxon>
        <taxon>Zarea</taxon>
    </lineage>
</organism>
<reference evidence="1" key="1">
    <citation type="submission" date="2022-08" db="EMBL/GenBank/DDBJ databases">
        <title>Genome Sequence of Lecanicillium fungicola.</title>
        <authorList>
            <person name="Buettner E."/>
        </authorList>
    </citation>
    <scope>NUCLEOTIDE SEQUENCE</scope>
    <source>
        <strain evidence="1">Babe33</strain>
    </source>
</reference>
<proteinExistence type="predicted"/>
<comment type="caution">
    <text evidence="1">The sequence shown here is derived from an EMBL/GenBank/DDBJ whole genome shotgun (WGS) entry which is preliminary data.</text>
</comment>
<name>A0ACC1N8R8_9HYPO</name>
<evidence type="ECO:0000313" key="2">
    <source>
        <dbReference type="Proteomes" id="UP001143910"/>
    </source>
</evidence>
<accession>A0ACC1N8R8</accession>
<gene>
    <name evidence="1" type="ORF">NQ176_g5391</name>
</gene>
<sequence>MSSEDEPQSIKDLYAEAEASRAALEYHRDPRSESFTTSLATTLAIYTRCRDQIAAVSLFSPNESLEDVATSSLPYMLLDLRLAEVVQRTPYVDPPQRKLLVRRARAAYDSFLSLVDSYSLVTGRYAKLLKRYREDPEKFAVKKN</sequence>
<keyword evidence="2" id="KW-1185">Reference proteome</keyword>
<protein>
    <submittedName>
        <fullName evidence="1">Uncharacterized protein</fullName>
    </submittedName>
</protein>